<dbReference type="GO" id="GO:0005737">
    <property type="term" value="C:cytoplasm"/>
    <property type="evidence" value="ECO:0007669"/>
    <property type="project" value="TreeGrafter"/>
</dbReference>
<protein>
    <submittedName>
        <fullName evidence="3">Peptidase_M1 domain-containing protein</fullName>
    </submittedName>
</protein>
<evidence type="ECO:0000313" key="3">
    <source>
        <dbReference type="WBParaSite" id="Pan_g7196.t1"/>
    </source>
</evidence>
<feature type="domain" description="Peptidase M1 membrane alanine aminopeptidase" evidence="1">
    <location>
        <begin position="20"/>
        <end position="84"/>
    </location>
</feature>
<dbReference type="Gene3D" id="1.10.390.10">
    <property type="entry name" value="Neutral Protease Domain 2"/>
    <property type="match status" value="1"/>
</dbReference>
<keyword evidence="2" id="KW-1185">Reference proteome</keyword>
<dbReference type="Proteomes" id="UP000492821">
    <property type="component" value="Unassembled WGS sequence"/>
</dbReference>
<evidence type="ECO:0000313" key="2">
    <source>
        <dbReference type="Proteomes" id="UP000492821"/>
    </source>
</evidence>
<organism evidence="2 3">
    <name type="scientific">Panagrellus redivivus</name>
    <name type="common">Microworm</name>
    <dbReference type="NCBI Taxonomy" id="6233"/>
    <lineage>
        <taxon>Eukaryota</taxon>
        <taxon>Metazoa</taxon>
        <taxon>Ecdysozoa</taxon>
        <taxon>Nematoda</taxon>
        <taxon>Chromadorea</taxon>
        <taxon>Rhabditida</taxon>
        <taxon>Tylenchina</taxon>
        <taxon>Panagrolaimomorpha</taxon>
        <taxon>Panagrolaimoidea</taxon>
        <taxon>Panagrolaimidae</taxon>
        <taxon>Panagrellus</taxon>
    </lineage>
</organism>
<evidence type="ECO:0000259" key="1">
    <source>
        <dbReference type="Pfam" id="PF01433"/>
    </source>
</evidence>
<dbReference type="Pfam" id="PF01433">
    <property type="entry name" value="Peptidase_M1"/>
    <property type="match status" value="1"/>
</dbReference>
<dbReference type="InterPro" id="IPR050344">
    <property type="entry name" value="Peptidase_M1_aminopeptidases"/>
</dbReference>
<reference evidence="2" key="1">
    <citation type="journal article" date="2013" name="Genetics">
        <title>The draft genome and transcriptome of Panagrellus redivivus are shaped by the harsh demands of a free-living lifestyle.</title>
        <authorList>
            <person name="Srinivasan J."/>
            <person name="Dillman A.R."/>
            <person name="Macchietto M.G."/>
            <person name="Heikkinen L."/>
            <person name="Lakso M."/>
            <person name="Fracchia K.M."/>
            <person name="Antoshechkin I."/>
            <person name="Mortazavi A."/>
            <person name="Wong G."/>
            <person name="Sternberg P.W."/>
        </authorList>
    </citation>
    <scope>NUCLEOTIDE SEQUENCE [LARGE SCALE GENOMIC DNA]</scope>
    <source>
        <strain evidence="2">MT8872</strain>
    </source>
</reference>
<dbReference type="AlphaFoldDB" id="A0A7E4W510"/>
<dbReference type="SUPFAM" id="SSF55486">
    <property type="entry name" value="Metalloproteases ('zincins'), catalytic domain"/>
    <property type="match status" value="1"/>
</dbReference>
<dbReference type="GO" id="GO:0042277">
    <property type="term" value="F:peptide binding"/>
    <property type="evidence" value="ECO:0007669"/>
    <property type="project" value="TreeGrafter"/>
</dbReference>
<accession>A0A7E4W510</accession>
<dbReference type="PANTHER" id="PTHR11533">
    <property type="entry name" value="PROTEASE M1 ZINC METALLOPROTEASE"/>
    <property type="match status" value="1"/>
</dbReference>
<dbReference type="InterPro" id="IPR014782">
    <property type="entry name" value="Peptidase_M1_dom"/>
</dbReference>
<name>A0A7E4W510_PANRE</name>
<dbReference type="PANTHER" id="PTHR11533:SF174">
    <property type="entry name" value="PUROMYCIN-SENSITIVE AMINOPEPTIDASE-RELATED"/>
    <property type="match status" value="1"/>
</dbReference>
<dbReference type="WBParaSite" id="Pan_g7196.t1">
    <property type="protein sequence ID" value="Pan_g7196.t1"/>
    <property type="gene ID" value="Pan_g7196"/>
</dbReference>
<dbReference type="GO" id="GO:0008270">
    <property type="term" value="F:zinc ion binding"/>
    <property type="evidence" value="ECO:0007669"/>
    <property type="project" value="InterPro"/>
</dbReference>
<dbReference type="GO" id="GO:0005615">
    <property type="term" value="C:extracellular space"/>
    <property type="evidence" value="ECO:0007669"/>
    <property type="project" value="TreeGrafter"/>
</dbReference>
<proteinExistence type="predicted"/>
<sequence>MDLSVEPLVNDKWAVSIPLMSYQKGAVIVQMLDDVIGPDRFQRLLRHYVRIYQFGVASTHDFLKLLRRVTKDMKTDIVEFFSVWLHQGSHPIVFIDYDKSLNRFILTQTPKMGSPEARWPIPIWTECVSGKRKPQLHWIPRNKQLVLDLDQLTGTNSSSGVAFNRKKTVYYQLSYRY</sequence>
<dbReference type="GO" id="GO:0016020">
    <property type="term" value="C:membrane"/>
    <property type="evidence" value="ECO:0007669"/>
    <property type="project" value="TreeGrafter"/>
</dbReference>
<reference evidence="3" key="2">
    <citation type="submission" date="2020-10" db="UniProtKB">
        <authorList>
            <consortium name="WormBaseParasite"/>
        </authorList>
    </citation>
    <scope>IDENTIFICATION</scope>
</reference>
<dbReference type="GO" id="GO:0043171">
    <property type="term" value="P:peptide catabolic process"/>
    <property type="evidence" value="ECO:0007669"/>
    <property type="project" value="TreeGrafter"/>
</dbReference>
<dbReference type="GO" id="GO:0070006">
    <property type="term" value="F:metalloaminopeptidase activity"/>
    <property type="evidence" value="ECO:0007669"/>
    <property type="project" value="TreeGrafter"/>
</dbReference>
<dbReference type="InterPro" id="IPR027268">
    <property type="entry name" value="Peptidase_M4/M1_CTD_sf"/>
</dbReference>